<comment type="subcellular location">
    <subcellularLocation>
        <location evidence="1">Cytoplasm</location>
    </subcellularLocation>
</comment>
<comment type="caution">
    <text evidence="5">The sequence shown here is derived from an EMBL/GenBank/DDBJ whole genome shotgun (WGS) entry which is preliminary data.</text>
</comment>
<name>A0A934U3V2_9NOCA</name>
<reference evidence="5" key="1">
    <citation type="submission" date="2020-12" db="EMBL/GenBank/DDBJ databases">
        <title>Antrihabitans popcorni sp. nov. and Antrihabitans auranticaus sp. nov., isolated from a larva cave.</title>
        <authorList>
            <person name="Lee S.D."/>
            <person name="Kim I.S."/>
        </authorList>
    </citation>
    <scope>NUCLEOTIDE SEQUENCE</scope>
    <source>
        <strain evidence="5">YC3-6</strain>
    </source>
</reference>
<dbReference type="AlphaFoldDB" id="A0A934U3V2"/>
<keyword evidence="3" id="KW-0963">Cytoplasm</keyword>
<dbReference type="RefSeq" id="WP_199704655.1">
    <property type="nucleotide sequence ID" value="NZ_JAEMNV010000004.1"/>
</dbReference>
<evidence type="ECO:0000256" key="2">
    <source>
        <dbReference type="ARBA" id="ARBA00006411"/>
    </source>
</evidence>
<organism evidence="5 6">
    <name type="scientific">Antrihabitans stalagmiti</name>
    <dbReference type="NCBI Taxonomy" id="2799499"/>
    <lineage>
        <taxon>Bacteria</taxon>
        <taxon>Bacillati</taxon>
        <taxon>Actinomycetota</taxon>
        <taxon>Actinomycetes</taxon>
        <taxon>Mycobacteriales</taxon>
        <taxon>Nocardiaceae</taxon>
        <taxon>Antrihabitans</taxon>
    </lineage>
</organism>
<evidence type="ECO:0000256" key="3">
    <source>
        <dbReference type="ARBA" id="ARBA00022490"/>
    </source>
</evidence>
<sequence length="279" mass="29265">MIDLGTSSTATTLGRATLSVDELDLLLDLLGIDELPVVLDWGPRFDTKPARDAAFERADESLRARGALVDGEVEEGLADRLRALARPHWVLALRLFVGDTISRLAIAKGESTSVLALRGPDALILDDVGTSAVGNDIAGIIATALGPAQALDFGGLNAPTQQLGEIFDDTRDAAVTTRKLSAIGIPSRDSNTIATAMVHCFAHAEIVGVVYSDGSRDTADGHLAVFDTRGGRFLATASRAQDGTKWSALSPGTNARLRQAVSTLVASLPDRAEFAPQPA</sequence>
<gene>
    <name evidence="5" type="ORF">JGU71_13325</name>
</gene>
<evidence type="ECO:0000256" key="1">
    <source>
        <dbReference type="ARBA" id="ARBA00004496"/>
    </source>
</evidence>
<accession>A0A934U3V2</accession>
<dbReference type="InterPro" id="IPR025734">
    <property type="entry name" value="EspG"/>
</dbReference>
<dbReference type="EMBL" id="JAEMNV010000004">
    <property type="protein sequence ID" value="MBJ8339871.1"/>
    <property type="molecule type" value="Genomic_DNA"/>
</dbReference>
<comment type="similarity">
    <text evidence="2">Belongs to the EspG family.</text>
</comment>
<protein>
    <submittedName>
        <fullName evidence="5">ESX secretion-associated protein EspG</fullName>
    </submittedName>
</protein>
<evidence type="ECO:0000313" key="5">
    <source>
        <dbReference type="EMBL" id="MBJ8339871.1"/>
    </source>
</evidence>
<evidence type="ECO:0000313" key="6">
    <source>
        <dbReference type="Proteomes" id="UP000655868"/>
    </source>
</evidence>
<keyword evidence="6" id="KW-1185">Reference proteome</keyword>
<keyword evidence="4" id="KW-0143">Chaperone</keyword>
<evidence type="ECO:0000256" key="4">
    <source>
        <dbReference type="ARBA" id="ARBA00023186"/>
    </source>
</evidence>
<dbReference type="Pfam" id="PF14011">
    <property type="entry name" value="ESX-1_EspG"/>
    <property type="match status" value="1"/>
</dbReference>
<dbReference type="Proteomes" id="UP000655868">
    <property type="component" value="Unassembled WGS sequence"/>
</dbReference>
<proteinExistence type="inferred from homology"/>